<comment type="similarity">
    <text evidence="1">Belongs to the FldB/FldC dehydratase alpha/beta subunit family.</text>
</comment>
<keyword evidence="4" id="KW-0411">Iron-sulfur</keyword>
<dbReference type="PANTHER" id="PTHR30548">
    <property type="entry name" value="2-HYDROXYGLUTARYL-COA DEHYDRATASE, D-COMPONENT-RELATED"/>
    <property type="match status" value="1"/>
</dbReference>
<gene>
    <name evidence="5" type="primary">hadC</name>
    <name evidence="5" type="ORF">AMOR_40950</name>
</gene>
<accession>A0ABN6MZ64</accession>
<evidence type="ECO:0000256" key="3">
    <source>
        <dbReference type="ARBA" id="ARBA00023004"/>
    </source>
</evidence>
<dbReference type="EMBL" id="AP025591">
    <property type="protein sequence ID" value="BDG05099.1"/>
    <property type="molecule type" value="Genomic_DNA"/>
</dbReference>
<evidence type="ECO:0000256" key="1">
    <source>
        <dbReference type="ARBA" id="ARBA00005806"/>
    </source>
</evidence>
<evidence type="ECO:0000256" key="2">
    <source>
        <dbReference type="ARBA" id="ARBA00022723"/>
    </source>
</evidence>
<dbReference type="InterPro" id="IPR010327">
    <property type="entry name" value="FldB/FldC_alpha/beta"/>
</dbReference>
<organism evidence="5 6">
    <name type="scientific">Anaeromyxobacter oryzae</name>
    <dbReference type="NCBI Taxonomy" id="2918170"/>
    <lineage>
        <taxon>Bacteria</taxon>
        <taxon>Pseudomonadati</taxon>
        <taxon>Myxococcota</taxon>
        <taxon>Myxococcia</taxon>
        <taxon>Myxococcales</taxon>
        <taxon>Cystobacterineae</taxon>
        <taxon>Anaeromyxobacteraceae</taxon>
        <taxon>Anaeromyxobacter</taxon>
    </lineage>
</organism>
<proteinExistence type="inferred from homology"/>
<name>A0ABN6MZ64_9BACT</name>
<dbReference type="Gene3D" id="3.40.50.11900">
    <property type="match status" value="1"/>
</dbReference>
<keyword evidence="3" id="KW-0408">Iron</keyword>
<dbReference type="PANTHER" id="PTHR30548:SF5">
    <property type="entry name" value="SUBUNIT OF OXYGEN-SENSITIVE 2-HYDROXYISOCAPROYL-COA DEHYDRATASE"/>
    <property type="match status" value="1"/>
</dbReference>
<evidence type="ECO:0000313" key="5">
    <source>
        <dbReference type="EMBL" id="BDG05099.1"/>
    </source>
</evidence>
<dbReference type="Gene3D" id="1.20.1270.370">
    <property type="match status" value="1"/>
</dbReference>
<sequence length="365" mass="39677">MRESYIQRQRADHGRRAVAVLPIHYPKELLTALDLLAVEVWGPPGAPRGDAAGRIQTYVCPVARNALAFLASGGADVVDAALFPHTCDSIQQLATLAADFGGWSKPALTFLHPKGFGRPSSRRFLAEELRALAGKLEAVAGRRLEPERLSSAIRLHREIDAHRAALLDGRATLPLDDPDLYALLRRGEWLWPEDHLAELRDARRLLGTAARRDGVPVLVTGYVPEPIGALAVLNAAGAYVAADDYAAVGRRIVREQDDAIADPWDALVARYAAAPPCPTRAADQDARMRYLEGLLERSGARGVIVHVVKFCEPELFDVPAIRRTFAARGVPLLQLEGELERQLSGQTVTRLEAFAELLSGPGGRA</sequence>
<reference evidence="6" key="1">
    <citation type="journal article" date="2022" name="Int. J. Syst. Evol. Microbiol.">
        <title>Anaeromyxobacter oryzae sp. nov., Anaeromyxobacter diazotrophicus sp. nov. and Anaeromyxobacter paludicola sp. nov., isolated from paddy soils.</title>
        <authorList>
            <person name="Itoh H."/>
            <person name="Xu Z."/>
            <person name="Mise K."/>
            <person name="Masuda Y."/>
            <person name="Ushijima N."/>
            <person name="Hayakawa C."/>
            <person name="Shiratori Y."/>
            <person name="Senoo K."/>
        </authorList>
    </citation>
    <scope>NUCLEOTIDE SEQUENCE [LARGE SCALE GENOMIC DNA]</scope>
    <source>
        <strain evidence="6">Red232</strain>
    </source>
</reference>
<protein>
    <submittedName>
        <fullName evidence="5">2-hydroxyglutaryl-CoA dehydratase</fullName>
    </submittedName>
</protein>
<dbReference type="Proteomes" id="UP001162891">
    <property type="component" value="Chromosome"/>
</dbReference>
<keyword evidence="6" id="KW-1185">Reference proteome</keyword>
<evidence type="ECO:0000256" key="4">
    <source>
        <dbReference type="ARBA" id="ARBA00023014"/>
    </source>
</evidence>
<evidence type="ECO:0000313" key="6">
    <source>
        <dbReference type="Proteomes" id="UP001162891"/>
    </source>
</evidence>
<dbReference type="Gene3D" id="3.40.50.11890">
    <property type="match status" value="1"/>
</dbReference>
<keyword evidence="2" id="KW-0479">Metal-binding</keyword>
<dbReference type="Pfam" id="PF06050">
    <property type="entry name" value="HGD-D"/>
    <property type="match status" value="1"/>
</dbReference>